<accession>A0A0N4U234</accession>
<evidence type="ECO:0000313" key="5">
    <source>
        <dbReference type="WBParaSite" id="DME_0000070901-mRNA-1"/>
    </source>
</evidence>
<dbReference type="EMBL" id="UYYG01001151">
    <property type="protein sequence ID" value="VDN55096.1"/>
    <property type="molecule type" value="Genomic_DNA"/>
</dbReference>
<dbReference type="OrthoDB" id="5854162at2759"/>
<dbReference type="AlphaFoldDB" id="A0A0N4U234"/>
<evidence type="ECO:0000313" key="4">
    <source>
        <dbReference type="Proteomes" id="UP000274756"/>
    </source>
</evidence>
<dbReference type="Gene3D" id="1.10.490.10">
    <property type="entry name" value="Globins"/>
    <property type="match status" value="1"/>
</dbReference>
<feature type="compositionally biased region" description="Basic and acidic residues" evidence="1">
    <location>
        <begin position="16"/>
        <end position="26"/>
    </location>
</feature>
<evidence type="ECO:0000313" key="3">
    <source>
        <dbReference type="Proteomes" id="UP000038040"/>
    </source>
</evidence>
<dbReference type="InterPro" id="IPR012292">
    <property type="entry name" value="Globin/Proto"/>
</dbReference>
<dbReference type="Proteomes" id="UP000038040">
    <property type="component" value="Unplaced"/>
</dbReference>
<sequence>MGNAKSSETTKNLQAESDKISVDTRKRPSLNSQLKKGLLNTSQRQIVKGCLDSAKEDFVDRIYRRVYDKKEEFRIFEFKSDLYSSLREFLPKVVEKLTDAEEVRRLSEDLGAKYLKFRVFGFKNDFFGAIADAVTTECVFLDASVHPTSETLAAW</sequence>
<dbReference type="STRING" id="318479.A0A0N4U234"/>
<dbReference type="GO" id="GO:0019825">
    <property type="term" value="F:oxygen binding"/>
    <property type="evidence" value="ECO:0007669"/>
    <property type="project" value="InterPro"/>
</dbReference>
<organism evidence="3 5">
    <name type="scientific">Dracunculus medinensis</name>
    <name type="common">Guinea worm</name>
    <dbReference type="NCBI Taxonomy" id="318479"/>
    <lineage>
        <taxon>Eukaryota</taxon>
        <taxon>Metazoa</taxon>
        <taxon>Ecdysozoa</taxon>
        <taxon>Nematoda</taxon>
        <taxon>Chromadorea</taxon>
        <taxon>Rhabditida</taxon>
        <taxon>Spirurina</taxon>
        <taxon>Dracunculoidea</taxon>
        <taxon>Dracunculidae</taxon>
        <taxon>Dracunculus</taxon>
    </lineage>
</organism>
<dbReference type="WBParaSite" id="DME_0000070901-mRNA-1">
    <property type="protein sequence ID" value="DME_0000070901-mRNA-1"/>
    <property type="gene ID" value="DME_0000070901"/>
</dbReference>
<reference evidence="2 4" key="2">
    <citation type="submission" date="2018-11" db="EMBL/GenBank/DDBJ databases">
        <authorList>
            <consortium name="Pathogen Informatics"/>
        </authorList>
    </citation>
    <scope>NUCLEOTIDE SEQUENCE [LARGE SCALE GENOMIC DNA]</scope>
</reference>
<gene>
    <name evidence="2" type="ORF">DME_LOCUS5069</name>
</gene>
<evidence type="ECO:0000256" key="1">
    <source>
        <dbReference type="SAM" id="MobiDB-lite"/>
    </source>
</evidence>
<feature type="region of interest" description="Disordered" evidence="1">
    <location>
        <begin position="1"/>
        <end position="26"/>
    </location>
</feature>
<name>A0A0N4U234_DRAME</name>
<dbReference type="GO" id="GO:0020037">
    <property type="term" value="F:heme binding"/>
    <property type="evidence" value="ECO:0007669"/>
    <property type="project" value="InterPro"/>
</dbReference>
<keyword evidence="4" id="KW-1185">Reference proteome</keyword>
<protein>
    <submittedName>
        <fullName evidence="5">GLOBIN domain-containing protein</fullName>
    </submittedName>
</protein>
<dbReference type="Proteomes" id="UP000274756">
    <property type="component" value="Unassembled WGS sequence"/>
</dbReference>
<evidence type="ECO:0000313" key="2">
    <source>
        <dbReference type="EMBL" id="VDN55096.1"/>
    </source>
</evidence>
<feature type="compositionally biased region" description="Polar residues" evidence="1">
    <location>
        <begin position="1"/>
        <end position="15"/>
    </location>
</feature>
<reference evidence="5" key="1">
    <citation type="submission" date="2017-02" db="UniProtKB">
        <authorList>
            <consortium name="WormBaseParasite"/>
        </authorList>
    </citation>
    <scope>IDENTIFICATION</scope>
</reference>
<proteinExistence type="predicted"/>